<dbReference type="EnsemblPlants" id="PNT60850">
    <property type="protein sequence ID" value="PNT60850"/>
    <property type="gene ID" value="BRADI_5g06821v3"/>
</dbReference>
<protein>
    <submittedName>
        <fullName evidence="1 2">Uncharacterized protein</fullName>
    </submittedName>
</protein>
<reference evidence="2" key="3">
    <citation type="submission" date="2018-08" db="UniProtKB">
        <authorList>
            <consortium name="EnsemblPlants"/>
        </authorList>
    </citation>
    <scope>IDENTIFICATION</scope>
    <source>
        <strain evidence="2">cv. Bd21</strain>
    </source>
</reference>
<dbReference type="AlphaFoldDB" id="A0A2K2CFQ4"/>
<sequence>MHLIYTICLYDVDAYFPPHFPVITAATADVDSAIHIADEVVTPGAGEGDVAGIDPAKDDGGCQEATHVEGGDAQDGTQASLRHPNPLFSFESPCVSFSSFLRLL</sequence>
<evidence type="ECO:0000313" key="2">
    <source>
        <dbReference type="EnsemblPlants" id="PNT60850"/>
    </source>
</evidence>
<evidence type="ECO:0000313" key="3">
    <source>
        <dbReference type="Proteomes" id="UP000008810"/>
    </source>
</evidence>
<dbReference type="InParanoid" id="A0A2K2CFQ4"/>
<gene>
    <name evidence="1" type="ORF">BRADI_5g06821v3</name>
</gene>
<reference evidence="1" key="2">
    <citation type="submission" date="2017-06" db="EMBL/GenBank/DDBJ databases">
        <title>WGS assembly of Brachypodium distachyon.</title>
        <authorList>
            <consortium name="The International Brachypodium Initiative"/>
            <person name="Lucas S."/>
            <person name="Harmon-Smith M."/>
            <person name="Lail K."/>
            <person name="Tice H."/>
            <person name="Grimwood J."/>
            <person name="Bruce D."/>
            <person name="Barry K."/>
            <person name="Shu S."/>
            <person name="Lindquist E."/>
            <person name="Wang M."/>
            <person name="Pitluck S."/>
            <person name="Vogel J.P."/>
            <person name="Garvin D.F."/>
            <person name="Mockler T.C."/>
            <person name="Schmutz J."/>
            <person name="Rokhsar D."/>
            <person name="Bevan M.W."/>
        </authorList>
    </citation>
    <scope>NUCLEOTIDE SEQUENCE</scope>
    <source>
        <strain evidence="1">Bd21</strain>
    </source>
</reference>
<organism evidence="1">
    <name type="scientific">Brachypodium distachyon</name>
    <name type="common">Purple false brome</name>
    <name type="synonym">Trachynia distachya</name>
    <dbReference type="NCBI Taxonomy" id="15368"/>
    <lineage>
        <taxon>Eukaryota</taxon>
        <taxon>Viridiplantae</taxon>
        <taxon>Streptophyta</taxon>
        <taxon>Embryophyta</taxon>
        <taxon>Tracheophyta</taxon>
        <taxon>Spermatophyta</taxon>
        <taxon>Magnoliopsida</taxon>
        <taxon>Liliopsida</taxon>
        <taxon>Poales</taxon>
        <taxon>Poaceae</taxon>
        <taxon>BOP clade</taxon>
        <taxon>Pooideae</taxon>
        <taxon>Stipodae</taxon>
        <taxon>Brachypodieae</taxon>
        <taxon>Brachypodium</taxon>
    </lineage>
</organism>
<dbReference type="Proteomes" id="UP000008810">
    <property type="component" value="Chromosome 5"/>
</dbReference>
<dbReference type="EMBL" id="CM000884">
    <property type="protein sequence ID" value="PNT60850.1"/>
    <property type="molecule type" value="Genomic_DNA"/>
</dbReference>
<evidence type="ECO:0000313" key="1">
    <source>
        <dbReference type="EMBL" id="PNT60850.1"/>
    </source>
</evidence>
<keyword evidence="3" id="KW-1185">Reference proteome</keyword>
<accession>A0A2K2CFQ4</accession>
<reference evidence="1 2" key="1">
    <citation type="journal article" date="2010" name="Nature">
        <title>Genome sequencing and analysis of the model grass Brachypodium distachyon.</title>
        <authorList>
            <consortium name="International Brachypodium Initiative"/>
        </authorList>
    </citation>
    <scope>NUCLEOTIDE SEQUENCE [LARGE SCALE GENOMIC DNA]</scope>
    <source>
        <strain evidence="1 2">Bd21</strain>
    </source>
</reference>
<proteinExistence type="predicted"/>
<dbReference type="Gramene" id="PNT60850">
    <property type="protein sequence ID" value="PNT60850"/>
    <property type="gene ID" value="BRADI_5g06821v3"/>
</dbReference>
<name>A0A2K2CFQ4_BRADI</name>